<comment type="caution">
    <text evidence="1">The sequence shown here is derived from an EMBL/GenBank/DDBJ whole genome shotgun (WGS) entry which is preliminary data.</text>
</comment>
<dbReference type="AlphaFoldDB" id="A0A7Z7CVX5"/>
<dbReference type="EMBL" id="FOQZ01000001">
    <property type="protein sequence ID" value="SFI20295.1"/>
    <property type="molecule type" value="Genomic_DNA"/>
</dbReference>
<dbReference type="SUPFAM" id="SSF81301">
    <property type="entry name" value="Nucleotidyltransferase"/>
    <property type="match status" value="1"/>
</dbReference>
<evidence type="ECO:0000313" key="1">
    <source>
        <dbReference type="EMBL" id="SFI20295.1"/>
    </source>
</evidence>
<reference evidence="1 2" key="1">
    <citation type="submission" date="2016-10" db="EMBL/GenBank/DDBJ databases">
        <authorList>
            <person name="Varghese N."/>
            <person name="Submissions S."/>
        </authorList>
    </citation>
    <scope>NUCLEOTIDE SEQUENCE [LARGE SCALE GENOMIC DNA]</scope>
    <source>
        <strain evidence="1 2">UNC380MFSha3.1</strain>
    </source>
</reference>
<dbReference type="Proteomes" id="UP000198702">
    <property type="component" value="Unassembled WGS sequence"/>
</dbReference>
<dbReference type="GO" id="GO:0016740">
    <property type="term" value="F:transferase activity"/>
    <property type="evidence" value="ECO:0007669"/>
    <property type="project" value="UniProtKB-KW"/>
</dbReference>
<name>A0A7Z7CVX5_9MICO</name>
<keyword evidence="1" id="KW-0808">Transferase</keyword>
<organism evidence="1 2">
    <name type="scientific">Microbacterium saccharophilum</name>
    <dbReference type="NCBI Taxonomy" id="1213358"/>
    <lineage>
        <taxon>Bacteria</taxon>
        <taxon>Bacillati</taxon>
        <taxon>Actinomycetota</taxon>
        <taxon>Actinomycetes</taxon>
        <taxon>Micrococcales</taxon>
        <taxon>Microbacteriaceae</taxon>
        <taxon>Microbacterium</taxon>
    </lineage>
</organism>
<protein>
    <submittedName>
        <fullName evidence="1">GrpB domain, predicted nucleotidyltransferase, UPF0157 family</fullName>
    </submittedName>
</protein>
<evidence type="ECO:0000313" key="2">
    <source>
        <dbReference type="Proteomes" id="UP000198702"/>
    </source>
</evidence>
<dbReference type="InterPro" id="IPR043519">
    <property type="entry name" value="NT_sf"/>
</dbReference>
<accession>A0A7Z7CVX5</accession>
<proteinExistence type="predicted"/>
<dbReference type="Pfam" id="PF04229">
    <property type="entry name" value="GrpB"/>
    <property type="match status" value="1"/>
</dbReference>
<dbReference type="Gene3D" id="3.30.460.10">
    <property type="entry name" value="Beta Polymerase, domain 2"/>
    <property type="match status" value="1"/>
</dbReference>
<dbReference type="InterPro" id="IPR007344">
    <property type="entry name" value="GrpB/CoaE"/>
</dbReference>
<sequence length="158" mass="17282">MFVTDAASVSRAHAIAATVRERLAAHAVPGELTLTGGSSLPGLLTKGDIDLHLRVRAGQFESAVERLRAVAGAVHPEIWTRTFATFERTDEPAVGIAVTVLGCEHDLRFTRGWARLAEDPDARDEYNALKRAEEYEDAKSQFFDRISRPGWDAAEPAP</sequence>
<gene>
    <name evidence="1" type="ORF">SAMN04487751_0334</name>
</gene>